<dbReference type="Proteomes" id="UP001163603">
    <property type="component" value="Chromosome 3"/>
</dbReference>
<organism evidence="1 2">
    <name type="scientific">Pistacia integerrima</name>
    <dbReference type="NCBI Taxonomy" id="434235"/>
    <lineage>
        <taxon>Eukaryota</taxon>
        <taxon>Viridiplantae</taxon>
        <taxon>Streptophyta</taxon>
        <taxon>Embryophyta</taxon>
        <taxon>Tracheophyta</taxon>
        <taxon>Spermatophyta</taxon>
        <taxon>Magnoliopsida</taxon>
        <taxon>eudicotyledons</taxon>
        <taxon>Gunneridae</taxon>
        <taxon>Pentapetalae</taxon>
        <taxon>rosids</taxon>
        <taxon>malvids</taxon>
        <taxon>Sapindales</taxon>
        <taxon>Anacardiaceae</taxon>
        <taxon>Pistacia</taxon>
    </lineage>
</organism>
<comment type="caution">
    <text evidence="1">The sequence shown here is derived from an EMBL/GenBank/DDBJ whole genome shotgun (WGS) entry which is preliminary data.</text>
</comment>
<gene>
    <name evidence="1" type="ORF">Pint_04330</name>
</gene>
<accession>A0ACC0Z2T1</accession>
<dbReference type="EMBL" id="CM047738">
    <property type="protein sequence ID" value="KAJ0044675.1"/>
    <property type="molecule type" value="Genomic_DNA"/>
</dbReference>
<name>A0ACC0Z2T1_9ROSI</name>
<keyword evidence="2" id="KW-1185">Reference proteome</keyword>
<proteinExistence type="predicted"/>
<reference evidence="2" key="1">
    <citation type="journal article" date="2023" name="G3 (Bethesda)">
        <title>Genome assembly and association tests identify interacting loci associated with vigor, precocity, and sex in interspecific pistachio rootstocks.</title>
        <authorList>
            <person name="Palmer W."/>
            <person name="Jacygrad E."/>
            <person name="Sagayaradj S."/>
            <person name="Cavanaugh K."/>
            <person name="Han R."/>
            <person name="Bertier L."/>
            <person name="Beede B."/>
            <person name="Kafkas S."/>
            <person name="Golino D."/>
            <person name="Preece J."/>
            <person name="Michelmore R."/>
        </authorList>
    </citation>
    <scope>NUCLEOTIDE SEQUENCE [LARGE SCALE GENOMIC DNA]</scope>
</reference>
<sequence length="437" mass="49457">MAFSRTPLISFLLISLLFASSMAQAPTPAPAPTSLPPSASKTRPVAAPSPSRLHRGLLPSLVVTSPPSPLPSISSPAPATSPSSIAFPPSQAPAPAENAAIFNIFAEQITHALNRPIRKGLPRLETRHSVEIYSKDINPQIKTLLKFAKLDFNMLQLQHQKEVSSIARWWKGLDVETNLPYDRDRVVELYFWIVGVYFEPQYSLARRIMTKVISMTSILDDTYDAYGTYEELERFTDAIKRWDMSTVDVLPEYMKLIYQALLDVYSEAEEEISKERRSFSPEAYLVEAKWCNQGYVPTLEEYLQISLVTTPFKMLATVSFLGMGQIVNKSAFDWIANDPKIFEQKREHVASAVECYMKQHGVTEEEVRKLFRKEISNAWKDINQEFLKPTAVPVPLLGRILNLSRSMDVIYKEEDTYTNSYKLKDDVASVLVNPVPL</sequence>
<evidence type="ECO:0000313" key="2">
    <source>
        <dbReference type="Proteomes" id="UP001163603"/>
    </source>
</evidence>
<protein>
    <submittedName>
        <fullName evidence="1">Uncharacterized protein</fullName>
    </submittedName>
</protein>
<evidence type="ECO:0000313" key="1">
    <source>
        <dbReference type="EMBL" id="KAJ0044675.1"/>
    </source>
</evidence>